<dbReference type="GO" id="GO:0009279">
    <property type="term" value="C:cell outer membrane"/>
    <property type="evidence" value="ECO:0007669"/>
    <property type="project" value="UniProtKB-SubCell"/>
</dbReference>
<keyword evidence="2" id="KW-0472">Membrane</keyword>
<proteinExistence type="predicted"/>
<evidence type="ECO:0000259" key="5">
    <source>
        <dbReference type="Pfam" id="PF14905"/>
    </source>
</evidence>
<gene>
    <name evidence="6" type="ORF">K8352_14480</name>
</gene>
<keyword evidence="3" id="KW-0998">Cell outer membrane</keyword>
<evidence type="ECO:0000256" key="4">
    <source>
        <dbReference type="SAM" id="SignalP"/>
    </source>
</evidence>
<dbReference type="EMBL" id="JAIRBC010000022">
    <property type="protein sequence ID" value="MCG2461963.1"/>
    <property type="molecule type" value="Genomic_DNA"/>
</dbReference>
<dbReference type="AlphaFoldDB" id="A0AAE3EW31"/>
<feature type="signal peptide" evidence="4">
    <location>
        <begin position="1"/>
        <end position="20"/>
    </location>
</feature>
<dbReference type="InterPro" id="IPR036942">
    <property type="entry name" value="Beta-barrel_TonB_sf"/>
</dbReference>
<dbReference type="InterPro" id="IPR041700">
    <property type="entry name" value="OMP_b-brl_3"/>
</dbReference>
<dbReference type="Proteomes" id="UP001200642">
    <property type="component" value="Unassembled WGS sequence"/>
</dbReference>
<dbReference type="Gene3D" id="2.60.40.1120">
    <property type="entry name" value="Carboxypeptidase-like, regulatory domain"/>
    <property type="match status" value="1"/>
</dbReference>
<evidence type="ECO:0000256" key="3">
    <source>
        <dbReference type="ARBA" id="ARBA00023237"/>
    </source>
</evidence>
<dbReference type="Gene3D" id="2.40.170.20">
    <property type="entry name" value="TonB-dependent receptor, beta-barrel domain"/>
    <property type="match status" value="1"/>
</dbReference>
<evidence type="ECO:0000256" key="1">
    <source>
        <dbReference type="ARBA" id="ARBA00004442"/>
    </source>
</evidence>
<comment type="caution">
    <text evidence="6">The sequence shown here is derived from an EMBL/GenBank/DDBJ whole genome shotgun (WGS) entry which is preliminary data.</text>
</comment>
<dbReference type="PANTHER" id="PTHR40980">
    <property type="entry name" value="PLUG DOMAIN-CONTAINING PROTEIN"/>
    <property type="match status" value="1"/>
</dbReference>
<dbReference type="SUPFAM" id="SSF49464">
    <property type="entry name" value="Carboxypeptidase regulatory domain-like"/>
    <property type="match status" value="1"/>
</dbReference>
<accession>A0AAE3EW31</accession>
<feature type="domain" description="Outer membrane protein beta-barrel" evidence="5">
    <location>
        <begin position="377"/>
        <end position="780"/>
    </location>
</feature>
<reference evidence="6" key="1">
    <citation type="submission" date="2023-02" db="EMBL/GenBank/DDBJ databases">
        <title>Genome of Flavobacteriaceae gen. nov. sp. strain F89.</title>
        <authorList>
            <person name="Wang Y."/>
        </authorList>
    </citation>
    <scope>NUCLEOTIDE SEQUENCE</scope>
    <source>
        <strain evidence="6">F89</strain>
    </source>
</reference>
<evidence type="ECO:0000313" key="6">
    <source>
        <dbReference type="EMBL" id="MCG2461963.1"/>
    </source>
</evidence>
<dbReference type="RefSeq" id="WP_317903105.1">
    <property type="nucleotide sequence ID" value="NZ_JAIRBC010000022.1"/>
</dbReference>
<name>A0AAE3EW31_9FLAO</name>
<dbReference type="Pfam" id="PF13715">
    <property type="entry name" value="CarbopepD_reg_2"/>
    <property type="match status" value="1"/>
</dbReference>
<protein>
    <submittedName>
        <fullName evidence="6">TonB-dependent receptor family protein</fullName>
    </submittedName>
</protein>
<dbReference type="InterPro" id="IPR008969">
    <property type="entry name" value="CarboxyPept-like_regulatory"/>
</dbReference>
<keyword evidence="4" id="KW-0732">Signal</keyword>
<feature type="chain" id="PRO_5042094657" evidence="4">
    <location>
        <begin position="21"/>
        <end position="806"/>
    </location>
</feature>
<evidence type="ECO:0000313" key="7">
    <source>
        <dbReference type="Proteomes" id="UP001200642"/>
    </source>
</evidence>
<dbReference type="SUPFAM" id="SSF56935">
    <property type="entry name" value="Porins"/>
    <property type="match status" value="1"/>
</dbReference>
<comment type="subcellular location">
    <subcellularLocation>
        <location evidence="1">Cell outer membrane</location>
    </subcellularLocation>
</comment>
<dbReference type="Pfam" id="PF14905">
    <property type="entry name" value="OMP_b-brl_3"/>
    <property type="match status" value="1"/>
</dbReference>
<evidence type="ECO:0000256" key="2">
    <source>
        <dbReference type="ARBA" id="ARBA00023136"/>
    </source>
</evidence>
<dbReference type="PANTHER" id="PTHR40980:SF4">
    <property type="entry name" value="TONB-DEPENDENT RECEPTOR-LIKE BETA-BARREL DOMAIN-CONTAINING PROTEIN"/>
    <property type="match status" value="1"/>
</dbReference>
<sequence length="806" mass="92344">MTRLILFLLMPFFWPLSLSGQSFKVTGTVKDGSNFAIPYANVFLVNLADSTIVKGTSADENGFFSMENVLPDIYYIRASYIGKTSNFVSLDIHEDVRIGALIIDQNVESLEEVVVVSSQPKIEKKSDRIVFHVENTVVSQGSSWDILKKTPGVVVVQDKLYIRNQSPTVYLNDRKTQLSPNEIRDLLQGISGINIKSIEVVPNPPARYESEDGPILNIVTSNNFVPGYKGSVNGTYTQSVFPKYSFGTSHYYKTKKFNLFANYNFNPREESKVDNGKINFIDDNGDIFSRWQSNFNKTTRSLSQNASIIADYELNDRNSINLTSNLAFTPHKKLENRLGTDMRNRQFQLDSTLFTVSNLENEHRNLAFDLTYTHHPKKEGSELTLNGHYTSFHDATNQTVSTDYFDPSGAFIRNFSFYTNSLQHIDILTGQIDYTSPLGGVAMETGAKMATIRSNSGIDYFDLKNSIKLYNALFSDNYEYSENVGAGYVSLSKDWNKWSAKAGLRGEYTHAIGYSITLDRENIQDYFKVFPTLHLLYTLSENQSFSLDYSHKIQRPKYEDLNPFAYFLNENQFYIGNPDLQPSFSHNVNFNYTLQDTYFFDVYYRDNGRIISALRFQDNQNQNLMILRQNVLGSISYGLDFTYSKSILDNWYLYAYTSLFSEEQTFLAIESNDQVVTNRVRGFYGSLSNYFTLSKDKSLTGELGLNYMSGFMDGNYKISETTDLSLGFRKSLWKKRAVVSLTLADILNTSVGRYTAKYLNQDNSYITQPETRYVRVGFTYNFGNFRLEDNKRDIENIEERQRLESD</sequence>
<keyword evidence="7" id="KW-1185">Reference proteome</keyword>
<keyword evidence="6" id="KW-0675">Receptor</keyword>
<organism evidence="6 7">
    <name type="scientific">Cerina litoralis</name>
    <dbReference type="NCBI Taxonomy" id="2874477"/>
    <lineage>
        <taxon>Bacteria</taxon>
        <taxon>Pseudomonadati</taxon>
        <taxon>Bacteroidota</taxon>
        <taxon>Flavobacteriia</taxon>
        <taxon>Flavobacteriales</taxon>
        <taxon>Flavobacteriaceae</taxon>
        <taxon>Cerina</taxon>
    </lineage>
</organism>